<dbReference type="Gene3D" id="3.40.50.720">
    <property type="entry name" value="NAD(P)-binding Rossmann-like Domain"/>
    <property type="match status" value="1"/>
</dbReference>
<dbReference type="SUPFAM" id="SSF51735">
    <property type="entry name" value="NAD(P)-binding Rossmann-fold domains"/>
    <property type="match status" value="1"/>
</dbReference>
<gene>
    <name evidence="1" type="ORF">GCM10017786_58170</name>
</gene>
<sequence>MEAAAETTVDRLGTAEEVAELAGFLLSERASFVNGSAHYVDGAYSAV</sequence>
<organism evidence="1 2">
    <name type="scientific">Amycolatopsis deserti</name>
    <dbReference type="NCBI Taxonomy" id="185696"/>
    <lineage>
        <taxon>Bacteria</taxon>
        <taxon>Bacillati</taxon>
        <taxon>Actinomycetota</taxon>
        <taxon>Actinomycetes</taxon>
        <taxon>Pseudonocardiales</taxon>
        <taxon>Pseudonocardiaceae</taxon>
        <taxon>Amycolatopsis</taxon>
    </lineage>
</organism>
<keyword evidence="2" id="KW-1185">Reference proteome</keyword>
<reference evidence="2" key="1">
    <citation type="journal article" date="2019" name="Int. J. Syst. Evol. Microbiol.">
        <title>The Global Catalogue of Microorganisms (GCM) 10K type strain sequencing project: providing services to taxonomists for standard genome sequencing and annotation.</title>
        <authorList>
            <consortium name="The Broad Institute Genomics Platform"/>
            <consortium name="The Broad Institute Genome Sequencing Center for Infectious Disease"/>
            <person name="Wu L."/>
            <person name="Ma J."/>
        </authorList>
    </citation>
    <scope>NUCLEOTIDE SEQUENCE [LARGE SCALE GENOMIC DNA]</scope>
    <source>
        <strain evidence="2">CGMCC 4.7677</strain>
    </source>
</reference>
<evidence type="ECO:0000313" key="1">
    <source>
        <dbReference type="EMBL" id="GHF16627.1"/>
    </source>
</evidence>
<evidence type="ECO:0000313" key="2">
    <source>
        <dbReference type="Proteomes" id="UP000605897"/>
    </source>
</evidence>
<dbReference type="RefSeq" id="WP_229874758.1">
    <property type="nucleotide sequence ID" value="NZ_BNAU01000007.1"/>
</dbReference>
<dbReference type="InterPro" id="IPR002347">
    <property type="entry name" value="SDR_fam"/>
</dbReference>
<dbReference type="Pfam" id="PF13561">
    <property type="entry name" value="adh_short_C2"/>
    <property type="match status" value="1"/>
</dbReference>
<name>A0ABQ3JAR6_9PSEU</name>
<protein>
    <submittedName>
        <fullName evidence="1">Uncharacterized protein</fullName>
    </submittedName>
</protein>
<proteinExistence type="predicted"/>
<dbReference type="Proteomes" id="UP000605897">
    <property type="component" value="Unassembled WGS sequence"/>
</dbReference>
<dbReference type="InterPro" id="IPR036291">
    <property type="entry name" value="NAD(P)-bd_dom_sf"/>
</dbReference>
<comment type="caution">
    <text evidence="1">The sequence shown here is derived from an EMBL/GenBank/DDBJ whole genome shotgun (WGS) entry which is preliminary data.</text>
</comment>
<dbReference type="EMBL" id="BNAU01000007">
    <property type="protein sequence ID" value="GHF16627.1"/>
    <property type="molecule type" value="Genomic_DNA"/>
</dbReference>
<accession>A0ABQ3JAR6</accession>